<protein>
    <submittedName>
        <fullName evidence="1">Uncharacterized protein</fullName>
    </submittedName>
</protein>
<reference evidence="1" key="1">
    <citation type="submission" date="2014-09" db="EMBL/GenBank/DDBJ databases">
        <authorList>
            <person name="Magalhaes I.L.F."/>
            <person name="Oliveira U."/>
            <person name="Santos F.R."/>
            <person name="Vidigal T.H.D.A."/>
            <person name="Brescovit A.D."/>
            <person name="Santos A.J."/>
        </authorList>
    </citation>
    <scope>NUCLEOTIDE SEQUENCE</scope>
    <source>
        <tissue evidence="1">Shoot tissue taken approximately 20 cm above the soil surface</tissue>
    </source>
</reference>
<organism evidence="1">
    <name type="scientific">Arundo donax</name>
    <name type="common">Giant reed</name>
    <name type="synonym">Donax arundinaceus</name>
    <dbReference type="NCBI Taxonomy" id="35708"/>
    <lineage>
        <taxon>Eukaryota</taxon>
        <taxon>Viridiplantae</taxon>
        <taxon>Streptophyta</taxon>
        <taxon>Embryophyta</taxon>
        <taxon>Tracheophyta</taxon>
        <taxon>Spermatophyta</taxon>
        <taxon>Magnoliopsida</taxon>
        <taxon>Liliopsida</taxon>
        <taxon>Poales</taxon>
        <taxon>Poaceae</taxon>
        <taxon>PACMAD clade</taxon>
        <taxon>Arundinoideae</taxon>
        <taxon>Arundineae</taxon>
        <taxon>Arundo</taxon>
    </lineage>
</organism>
<dbReference type="AlphaFoldDB" id="A0A0A9DUP8"/>
<dbReference type="EMBL" id="GBRH01205606">
    <property type="protein sequence ID" value="JAD92289.1"/>
    <property type="molecule type" value="Transcribed_RNA"/>
</dbReference>
<sequence>MLRALLPTLQFFQWLLDCKVYP</sequence>
<reference evidence="1" key="2">
    <citation type="journal article" date="2015" name="Data Brief">
        <title>Shoot transcriptome of the giant reed, Arundo donax.</title>
        <authorList>
            <person name="Barrero R.A."/>
            <person name="Guerrero F.D."/>
            <person name="Moolhuijzen P."/>
            <person name="Goolsby J.A."/>
            <person name="Tidwell J."/>
            <person name="Bellgard S.E."/>
            <person name="Bellgard M.I."/>
        </authorList>
    </citation>
    <scope>NUCLEOTIDE SEQUENCE</scope>
    <source>
        <tissue evidence="1">Shoot tissue taken approximately 20 cm above the soil surface</tissue>
    </source>
</reference>
<evidence type="ECO:0000313" key="1">
    <source>
        <dbReference type="EMBL" id="JAD92289.1"/>
    </source>
</evidence>
<name>A0A0A9DUP8_ARUDO</name>
<accession>A0A0A9DUP8</accession>
<proteinExistence type="predicted"/>